<dbReference type="OrthoDB" id="9785923at2"/>
<name>A0A5B9R9M2_9BACT</name>
<dbReference type="EMBL" id="CP042914">
    <property type="protein sequence ID" value="QEG43533.1"/>
    <property type="molecule type" value="Genomic_DNA"/>
</dbReference>
<feature type="domain" description="ThuA-like" evidence="2">
    <location>
        <begin position="68"/>
        <end position="291"/>
    </location>
</feature>
<dbReference type="PANTHER" id="PTHR40469:SF2">
    <property type="entry name" value="GALACTOSE-BINDING DOMAIN-LIKE SUPERFAMILY PROTEIN"/>
    <property type="match status" value="1"/>
</dbReference>
<feature type="chain" id="PRO_5022873536" evidence="1">
    <location>
        <begin position="26"/>
        <end position="317"/>
    </location>
</feature>
<organism evidence="3 4">
    <name type="scientific">Roseimaritima ulvae</name>
    <dbReference type="NCBI Taxonomy" id="980254"/>
    <lineage>
        <taxon>Bacteria</taxon>
        <taxon>Pseudomonadati</taxon>
        <taxon>Planctomycetota</taxon>
        <taxon>Planctomycetia</taxon>
        <taxon>Pirellulales</taxon>
        <taxon>Pirellulaceae</taxon>
        <taxon>Roseimaritima</taxon>
    </lineage>
</organism>
<evidence type="ECO:0000256" key="1">
    <source>
        <dbReference type="SAM" id="SignalP"/>
    </source>
</evidence>
<dbReference type="InterPro" id="IPR029010">
    <property type="entry name" value="ThuA-like"/>
</dbReference>
<dbReference type="InterPro" id="IPR029062">
    <property type="entry name" value="Class_I_gatase-like"/>
</dbReference>
<evidence type="ECO:0000313" key="3">
    <source>
        <dbReference type="EMBL" id="QEG43533.1"/>
    </source>
</evidence>
<dbReference type="Gene3D" id="3.40.50.880">
    <property type="match status" value="1"/>
</dbReference>
<accession>A0A5B9R9M2</accession>
<dbReference type="Pfam" id="PF06283">
    <property type="entry name" value="ThuA"/>
    <property type="match status" value="1"/>
</dbReference>
<dbReference type="AlphaFoldDB" id="A0A5B9R9M2"/>
<dbReference type="Proteomes" id="UP000325286">
    <property type="component" value="Chromosome"/>
</dbReference>
<dbReference type="RefSeq" id="WP_068129594.1">
    <property type="nucleotide sequence ID" value="NZ_CP042914.1"/>
</dbReference>
<evidence type="ECO:0000313" key="4">
    <source>
        <dbReference type="Proteomes" id="UP000325286"/>
    </source>
</evidence>
<feature type="signal peptide" evidence="1">
    <location>
        <begin position="1"/>
        <end position="25"/>
    </location>
</feature>
<keyword evidence="4" id="KW-1185">Reference proteome</keyword>
<gene>
    <name evidence="3" type="ORF">UC8_55840</name>
</gene>
<evidence type="ECO:0000259" key="2">
    <source>
        <dbReference type="Pfam" id="PF06283"/>
    </source>
</evidence>
<protein>
    <submittedName>
        <fullName evidence="3">Trehalose utilization</fullName>
    </submittedName>
</protein>
<dbReference type="KEGG" id="rul:UC8_55840"/>
<keyword evidence="1" id="KW-0732">Signal</keyword>
<proteinExistence type="predicted"/>
<dbReference type="PANTHER" id="PTHR40469">
    <property type="entry name" value="SECRETED GLYCOSYL HYDROLASE"/>
    <property type="match status" value="1"/>
</dbReference>
<sequence precursor="true">MSPLRLLPALGLSSVLLLGMGVAFAQDPADPWQQKKAKLFKPLSDAVQAAIETAVPPRSSVKAKQPRRVLVFYRCEGFVHRSIPHANLAVQMMGRKTDAFTADLADTYDVFTPENLQQYDCILLNNTTHMQFPKAEQEAAFLDFIAQGKGLAGFHAASDNFGKHPKCRAMVGGQFAGHPWGAGGTWAFKLDDPQHVLNQAFDGKGFWHSDEIYQYNPDTYEGPQVLRLLVSLDMAKQEVAKRINDGPREVPVSWIRTAGKGRVFYTNFGHREDTFENPVILQHMLDGIQYALGDLEADATPTADAPTKQPAAAPEKP</sequence>
<reference evidence="3 4" key="1">
    <citation type="submission" date="2019-08" db="EMBL/GenBank/DDBJ databases">
        <title>Deep-cultivation of Planctomycetes and their phenomic and genomic characterization uncovers novel biology.</title>
        <authorList>
            <person name="Wiegand S."/>
            <person name="Jogler M."/>
            <person name="Boedeker C."/>
            <person name="Pinto D."/>
            <person name="Vollmers J."/>
            <person name="Rivas-Marin E."/>
            <person name="Kohn T."/>
            <person name="Peeters S.H."/>
            <person name="Heuer A."/>
            <person name="Rast P."/>
            <person name="Oberbeckmann S."/>
            <person name="Bunk B."/>
            <person name="Jeske O."/>
            <person name="Meyerdierks A."/>
            <person name="Storesund J.E."/>
            <person name="Kallscheuer N."/>
            <person name="Luecker S."/>
            <person name="Lage O.M."/>
            <person name="Pohl T."/>
            <person name="Merkel B.J."/>
            <person name="Hornburger P."/>
            <person name="Mueller R.-W."/>
            <person name="Bruemmer F."/>
            <person name="Labrenz M."/>
            <person name="Spormann A.M."/>
            <person name="Op den Camp H."/>
            <person name="Overmann J."/>
            <person name="Amann R."/>
            <person name="Jetten M.S.M."/>
            <person name="Mascher T."/>
            <person name="Medema M.H."/>
            <person name="Devos D.P."/>
            <person name="Kaster A.-K."/>
            <person name="Ovreas L."/>
            <person name="Rohde M."/>
            <person name="Galperin M.Y."/>
            <person name="Jogler C."/>
        </authorList>
    </citation>
    <scope>NUCLEOTIDE SEQUENCE [LARGE SCALE GENOMIC DNA]</scope>
    <source>
        <strain evidence="3 4">UC8</strain>
    </source>
</reference>
<dbReference type="SUPFAM" id="SSF52317">
    <property type="entry name" value="Class I glutamine amidotransferase-like"/>
    <property type="match status" value="1"/>
</dbReference>